<dbReference type="Gene3D" id="3.40.50.720">
    <property type="entry name" value="NAD(P)-binding Rossmann-like Domain"/>
    <property type="match status" value="1"/>
</dbReference>
<dbReference type="InterPro" id="IPR036291">
    <property type="entry name" value="NAD(P)-bd_dom_sf"/>
</dbReference>
<dbReference type="SUPFAM" id="SSF55347">
    <property type="entry name" value="Glyceraldehyde-3-phosphate dehydrogenase-like, C-terminal domain"/>
    <property type="match status" value="1"/>
</dbReference>
<dbReference type="Gene3D" id="3.30.360.10">
    <property type="entry name" value="Dihydrodipicolinate Reductase, domain 2"/>
    <property type="match status" value="1"/>
</dbReference>
<dbReference type="GO" id="GO:0000166">
    <property type="term" value="F:nucleotide binding"/>
    <property type="evidence" value="ECO:0007669"/>
    <property type="project" value="InterPro"/>
</dbReference>
<dbReference type="Pfam" id="PF22725">
    <property type="entry name" value="GFO_IDH_MocA_C3"/>
    <property type="match status" value="1"/>
</dbReference>
<gene>
    <name evidence="4" type="ORF">EI42_01958</name>
</gene>
<dbReference type="InterPro" id="IPR000683">
    <property type="entry name" value="Gfo/Idh/MocA-like_OxRdtase_N"/>
</dbReference>
<protein>
    <submittedName>
        <fullName evidence="4">Putative dehydrogenase</fullName>
    </submittedName>
</protein>
<organism evidence="4 5">
    <name type="scientific">Thermosporothrix hazakensis</name>
    <dbReference type="NCBI Taxonomy" id="644383"/>
    <lineage>
        <taxon>Bacteria</taxon>
        <taxon>Bacillati</taxon>
        <taxon>Chloroflexota</taxon>
        <taxon>Ktedonobacteria</taxon>
        <taxon>Ktedonobacterales</taxon>
        <taxon>Thermosporotrichaceae</taxon>
        <taxon>Thermosporothrix</taxon>
    </lineage>
</organism>
<dbReference type="Pfam" id="PF01408">
    <property type="entry name" value="GFO_IDH_MocA"/>
    <property type="match status" value="1"/>
</dbReference>
<dbReference type="EMBL" id="QKUF01000005">
    <property type="protein sequence ID" value="PZW31933.1"/>
    <property type="molecule type" value="Genomic_DNA"/>
</dbReference>
<sequence length="371" mass="40418">MAKTHVNVGVIGCGNISSIYLQAPQKFNILNIVACADIDMDRARAQAEKYNVPRVCTVEELLADPEIDVVLNLTIPKVHAEISRAAIKAGKSVYSEKPLGIERDEARLLLEEAEASQLRVGCAPDTFLGGGLQTCIRLIDEGAIGTPVAATAFMVGHGPESWHPNPDFFYQIGAGPMFDMGPYYLTALISMLGPVRRVTGSTRISFPERIITSQPLHGTRITVTTPTHVAGLLDFESGPVVTIITSFDVWSHKLPCIEIYGSEGTLSVPDPNTFNGPVYLRRAGETEWSEVPLTHGYTENSRGIGLADMAHAMRSGRQHRANGKLAYHVLDIMQAIHDSSTEGKHIDLNSMCDRPAPLTPGLHTWEDDQVQ</sequence>
<accession>A0A326U9S6</accession>
<reference evidence="4 5" key="1">
    <citation type="submission" date="2018-06" db="EMBL/GenBank/DDBJ databases">
        <title>Genomic Encyclopedia of Archaeal and Bacterial Type Strains, Phase II (KMG-II): from individual species to whole genera.</title>
        <authorList>
            <person name="Goeker M."/>
        </authorList>
    </citation>
    <scope>NUCLEOTIDE SEQUENCE [LARGE SCALE GENOMIC DNA]</scope>
    <source>
        <strain evidence="4 5">ATCC BAA-1881</strain>
    </source>
</reference>
<keyword evidence="1" id="KW-0560">Oxidoreductase</keyword>
<name>A0A326U9S6_THEHA</name>
<keyword evidence="5" id="KW-1185">Reference proteome</keyword>
<feature type="domain" description="Gfo/Idh/MocA-like oxidoreductase N-terminal" evidence="2">
    <location>
        <begin position="6"/>
        <end position="120"/>
    </location>
</feature>
<dbReference type="SUPFAM" id="SSF51735">
    <property type="entry name" value="NAD(P)-binding Rossmann-fold domains"/>
    <property type="match status" value="1"/>
</dbReference>
<dbReference type="AlphaFoldDB" id="A0A326U9S6"/>
<dbReference type="PANTHER" id="PTHR43818">
    <property type="entry name" value="BCDNA.GH03377"/>
    <property type="match status" value="1"/>
</dbReference>
<evidence type="ECO:0000259" key="2">
    <source>
        <dbReference type="Pfam" id="PF01408"/>
    </source>
</evidence>
<evidence type="ECO:0000256" key="1">
    <source>
        <dbReference type="ARBA" id="ARBA00023002"/>
    </source>
</evidence>
<dbReference type="Proteomes" id="UP000248806">
    <property type="component" value="Unassembled WGS sequence"/>
</dbReference>
<dbReference type="PANTHER" id="PTHR43818:SF11">
    <property type="entry name" value="BCDNA.GH03377"/>
    <property type="match status" value="1"/>
</dbReference>
<evidence type="ECO:0000259" key="3">
    <source>
        <dbReference type="Pfam" id="PF22725"/>
    </source>
</evidence>
<dbReference type="OrthoDB" id="240873at2"/>
<dbReference type="GO" id="GO:0016491">
    <property type="term" value="F:oxidoreductase activity"/>
    <property type="evidence" value="ECO:0007669"/>
    <property type="project" value="UniProtKB-KW"/>
</dbReference>
<dbReference type="InterPro" id="IPR055170">
    <property type="entry name" value="GFO_IDH_MocA-like_dom"/>
</dbReference>
<dbReference type="InterPro" id="IPR050463">
    <property type="entry name" value="Gfo/Idh/MocA_oxidrdct_glycsds"/>
</dbReference>
<evidence type="ECO:0000313" key="4">
    <source>
        <dbReference type="EMBL" id="PZW31933.1"/>
    </source>
</evidence>
<comment type="caution">
    <text evidence="4">The sequence shown here is derived from an EMBL/GenBank/DDBJ whole genome shotgun (WGS) entry which is preliminary data.</text>
</comment>
<proteinExistence type="predicted"/>
<evidence type="ECO:0000313" key="5">
    <source>
        <dbReference type="Proteomes" id="UP000248806"/>
    </source>
</evidence>
<feature type="domain" description="GFO/IDH/MocA-like oxidoreductase" evidence="3">
    <location>
        <begin position="133"/>
        <end position="266"/>
    </location>
</feature>